<evidence type="ECO:0000313" key="1">
    <source>
        <dbReference type="EMBL" id="RUL96371.1"/>
    </source>
</evidence>
<dbReference type="InterPro" id="IPR014729">
    <property type="entry name" value="Rossmann-like_a/b/a_fold"/>
</dbReference>
<sequence>MLRVSGALQSKSDWELKRLCTSWSVSNRCRTLRPDIVLIGKRTIDGDTAPVGRGIAKRLNLQQLSYLAKIVFIDPISRELVVERRAQRGALAISASVSTTGILASHGNFE</sequence>
<proteinExistence type="predicted"/>
<dbReference type="Gene3D" id="3.40.50.620">
    <property type="entry name" value="HUPs"/>
    <property type="match status" value="1"/>
</dbReference>
<protein>
    <submittedName>
        <fullName evidence="1">Uncharacterized protein</fullName>
    </submittedName>
</protein>
<dbReference type="Proteomes" id="UP000273611">
    <property type="component" value="Unassembled WGS sequence"/>
</dbReference>
<accession>A0A432NA25</accession>
<gene>
    <name evidence="1" type="ORF">EEQ99_31190</name>
</gene>
<name>A0A432NA25_9HYPH</name>
<reference evidence="1 2" key="1">
    <citation type="journal article" date="2015" name="Int. J. Syst. Evol. Microbiol.">
        <title>Rhizobium anhuiense sp. nov., isolated from effective nodules of Vicia faba and Pisum sativum.</title>
        <authorList>
            <person name="Zhang Y.J."/>
            <person name="Zheng W.T."/>
            <person name="Everall I."/>
            <person name="Young J.P."/>
            <person name="Zhang X.X."/>
            <person name="Tian C.F."/>
            <person name="Sui X.H."/>
            <person name="Wang E.T."/>
            <person name="Chen W.X."/>
        </authorList>
    </citation>
    <scope>NUCLEOTIDE SEQUENCE [LARGE SCALE GENOMIC DNA]</scope>
    <source>
        <strain evidence="1 2">CCBAU 23252</strain>
    </source>
</reference>
<dbReference type="SUPFAM" id="SSF52402">
    <property type="entry name" value="Adenine nucleotide alpha hydrolases-like"/>
    <property type="match status" value="1"/>
</dbReference>
<dbReference type="EMBL" id="RIBW01000023">
    <property type="protein sequence ID" value="RUL96371.1"/>
    <property type="molecule type" value="Genomic_DNA"/>
</dbReference>
<organism evidence="1 2">
    <name type="scientific">Rhizobium anhuiense</name>
    <dbReference type="NCBI Taxonomy" id="1184720"/>
    <lineage>
        <taxon>Bacteria</taxon>
        <taxon>Pseudomonadati</taxon>
        <taxon>Pseudomonadota</taxon>
        <taxon>Alphaproteobacteria</taxon>
        <taxon>Hyphomicrobiales</taxon>
        <taxon>Rhizobiaceae</taxon>
        <taxon>Rhizobium/Agrobacterium group</taxon>
        <taxon>Rhizobium</taxon>
    </lineage>
</organism>
<comment type="caution">
    <text evidence="1">The sequence shown here is derived from an EMBL/GenBank/DDBJ whole genome shotgun (WGS) entry which is preliminary data.</text>
</comment>
<evidence type="ECO:0000313" key="2">
    <source>
        <dbReference type="Proteomes" id="UP000273611"/>
    </source>
</evidence>
<dbReference type="AlphaFoldDB" id="A0A432NA25"/>